<dbReference type="CDD" id="cd05826">
    <property type="entry name" value="Sortase_B"/>
    <property type="match status" value="1"/>
</dbReference>
<evidence type="ECO:0000256" key="1">
    <source>
        <dbReference type="SAM" id="MobiDB-lite"/>
    </source>
</evidence>
<accession>A0A011UHW7</accession>
<keyword evidence="4" id="KW-1185">Reference proteome</keyword>
<keyword evidence="2" id="KW-0472">Membrane</keyword>
<feature type="region of interest" description="Disordered" evidence="1">
    <location>
        <begin position="125"/>
        <end position="148"/>
    </location>
</feature>
<evidence type="ECO:0000256" key="2">
    <source>
        <dbReference type="SAM" id="Phobius"/>
    </source>
</evidence>
<evidence type="ECO:0000313" key="4">
    <source>
        <dbReference type="Proteomes" id="UP000021369"/>
    </source>
</evidence>
<dbReference type="RefSeq" id="WP_037287244.1">
    <property type="nucleotide sequence ID" value="NZ_JEOB01000002.1"/>
</dbReference>
<dbReference type="PATRIC" id="fig|1341156.4.peg.1169"/>
<dbReference type="Gene3D" id="2.40.260.10">
    <property type="entry name" value="Sortase"/>
    <property type="match status" value="1"/>
</dbReference>
<comment type="caution">
    <text evidence="3">The sequence shown here is derived from an EMBL/GenBank/DDBJ whole genome shotgun (WGS) entry which is preliminary data.</text>
</comment>
<dbReference type="SUPFAM" id="SSF63817">
    <property type="entry name" value="Sortase"/>
    <property type="match status" value="1"/>
</dbReference>
<name>A0A011UHW7_RUMAL</name>
<evidence type="ECO:0000313" key="3">
    <source>
        <dbReference type="EMBL" id="EXM40284.1"/>
    </source>
</evidence>
<dbReference type="SUPFAM" id="SSF82171">
    <property type="entry name" value="DPP6 N-terminal domain-like"/>
    <property type="match status" value="1"/>
</dbReference>
<keyword evidence="2" id="KW-1133">Transmembrane helix</keyword>
<feature type="transmembrane region" description="Helical" evidence="2">
    <location>
        <begin position="84"/>
        <end position="102"/>
    </location>
</feature>
<organism evidence="3 4">
    <name type="scientific">Ruminococcus albus SY3</name>
    <dbReference type="NCBI Taxonomy" id="1341156"/>
    <lineage>
        <taxon>Bacteria</taxon>
        <taxon>Bacillati</taxon>
        <taxon>Bacillota</taxon>
        <taxon>Clostridia</taxon>
        <taxon>Eubacteriales</taxon>
        <taxon>Oscillospiraceae</taxon>
        <taxon>Ruminococcus</taxon>
    </lineage>
</organism>
<dbReference type="InterPro" id="IPR009835">
    <property type="entry name" value="SrtB"/>
</dbReference>
<keyword evidence="2" id="KW-0812">Transmembrane</keyword>
<dbReference type="OrthoDB" id="1817082at2"/>
<dbReference type="AlphaFoldDB" id="A0A011UHW7"/>
<dbReference type="Proteomes" id="UP000021369">
    <property type="component" value="Unassembled WGS sequence"/>
</dbReference>
<gene>
    <name evidence="3" type="ORF">RASY3_09355</name>
</gene>
<proteinExistence type="predicted"/>
<reference evidence="3 4" key="1">
    <citation type="submission" date="2013-06" db="EMBL/GenBank/DDBJ databases">
        <title>Rumen cellulosomics: divergent fiber-degrading strategies revealed by comparative genome-wide analysis of six Ruminococcal strains.</title>
        <authorList>
            <person name="Dassa B."/>
            <person name="Borovok I."/>
            <person name="Lamed R."/>
            <person name="Flint H."/>
            <person name="Yeoman C.J."/>
            <person name="White B."/>
            <person name="Bayer E.A."/>
        </authorList>
    </citation>
    <scope>NUCLEOTIDE SEQUENCE [LARGE SCALE GENOMIC DNA]</scope>
    <source>
        <strain evidence="3 4">SY3</strain>
    </source>
</reference>
<protein>
    <submittedName>
        <fullName evidence="3">Uncharacterized protein</fullName>
    </submittedName>
</protein>
<feature type="region of interest" description="Disordered" evidence="1">
    <location>
        <begin position="356"/>
        <end position="387"/>
    </location>
</feature>
<dbReference type="InterPro" id="IPR023365">
    <property type="entry name" value="Sortase_dom-sf"/>
</dbReference>
<feature type="compositionally biased region" description="Basic and acidic residues" evidence="1">
    <location>
        <begin position="363"/>
        <end position="387"/>
    </location>
</feature>
<sequence length="751" mass="85616">MKININELPDHLNEKDMAGFEELFDDIEKDAEISDEQQQRILSSVMRKAGNGMDTVIKNKRNINETVPQKTIETNKKIQIKRGGAIAACIALLVVGGVMFSLRNNMQNTVPTTDRDSSMVNEIDRSVTKDKDNSSEKETDTADSEDKTISTTRTVQDWAKSYLEQNADTVGFLKLKDLADNGDFESPVVQGEDNEFYLNHGFDKKENETGTVFADYNDPINEKCQPSNIVLFGFYTDDTDAILSSPILKYKDSKYFEQHNTIEFSTIFDDPKTEYQVISCFNYDAVGEDKTDYSFRPRNFDDEMSFDEWISIVKNRAINKSDIECSEDDDYLTLVTKDSANGEDGRFAIVAKKVSETTAEEETSQKEDSLKESTKENRSVEKPDKAVSLKDRVKPDIHAKLEEAYPNNSIRRMNDDRYIISDMGSETSKVMVYDVSSDSVIFTLKDNEKIIDVFEDKFGTYKFVPSGDDKYAFLNVTIFDESGNILYTYEIDTKEAGISEGVENDSQMHISPDGKKLVYRDIQFHQDDKNLDIVDHFVIFKYEDQEHPVDIADYKGLNYAISFAVSNDLLLVYHMTPEFKRTPDLYSLYTDGKEDTAAYDIFVNDDGTLPEYNVKDSTINCSLGRYNELMIIKPDDNGDIRGGNADYSMIEYDLAGSEDGLHNYSLISESGRYFVTVYSTDDNKLIFTLYEIDGDNVTELKSIEKELIDPEYEVLLSASFNEQTGNFSVRRIIKTNKTVTEDRIDSVNFYE</sequence>
<dbReference type="EMBL" id="JEOB01000002">
    <property type="protein sequence ID" value="EXM40284.1"/>
    <property type="molecule type" value="Genomic_DNA"/>
</dbReference>